<organism evidence="2 3">
    <name type="scientific">Chilo suppressalis</name>
    <name type="common">Asiatic rice borer moth</name>
    <dbReference type="NCBI Taxonomy" id="168631"/>
    <lineage>
        <taxon>Eukaryota</taxon>
        <taxon>Metazoa</taxon>
        <taxon>Ecdysozoa</taxon>
        <taxon>Arthropoda</taxon>
        <taxon>Hexapoda</taxon>
        <taxon>Insecta</taxon>
        <taxon>Pterygota</taxon>
        <taxon>Neoptera</taxon>
        <taxon>Endopterygota</taxon>
        <taxon>Lepidoptera</taxon>
        <taxon>Glossata</taxon>
        <taxon>Ditrysia</taxon>
        <taxon>Pyraloidea</taxon>
        <taxon>Crambidae</taxon>
        <taxon>Crambinae</taxon>
        <taxon>Chilo</taxon>
    </lineage>
</organism>
<dbReference type="Gene3D" id="3.30.710.10">
    <property type="entry name" value="Potassium Channel Kv1.1, Chain A"/>
    <property type="match status" value="1"/>
</dbReference>
<feature type="domain" description="BTB" evidence="1">
    <location>
        <begin position="29"/>
        <end position="99"/>
    </location>
</feature>
<reference evidence="2" key="1">
    <citation type="submission" date="2021-12" db="EMBL/GenBank/DDBJ databases">
        <authorList>
            <person name="King R."/>
        </authorList>
    </citation>
    <scope>NUCLEOTIDE SEQUENCE</scope>
</reference>
<dbReference type="SMART" id="SM00225">
    <property type="entry name" value="BTB"/>
    <property type="match status" value="1"/>
</dbReference>
<dbReference type="PROSITE" id="PS50097">
    <property type="entry name" value="BTB"/>
    <property type="match status" value="1"/>
</dbReference>
<dbReference type="InterPro" id="IPR000210">
    <property type="entry name" value="BTB/POZ_dom"/>
</dbReference>
<name>A0ABN8AQV3_CHISP</name>
<dbReference type="SUPFAM" id="SSF54695">
    <property type="entry name" value="POZ domain"/>
    <property type="match status" value="1"/>
</dbReference>
<evidence type="ECO:0000313" key="2">
    <source>
        <dbReference type="EMBL" id="CAH0397969.1"/>
    </source>
</evidence>
<keyword evidence="3" id="KW-1185">Reference proteome</keyword>
<dbReference type="EMBL" id="OU963903">
    <property type="protein sequence ID" value="CAH0397969.1"/>
    <property type="molecule type" value="Genomic_DNA"/>
</dbReference>
<sequence>MCAEASPWQQRYNKWKQRMGPQLRSGHLADCTFEVGTEPNIFKFSGHKLVLASVSPVFESMFYGSIAEKSNYIRIPDIQPEAFKTLLEYIYTDDVIINTFDMACELYFAAKKYMLPQLVKICSEYLISQVDKLNACKTYEFAIIFDDNILMEKCIQIFKNNTKEILNSNNFEEVELNTLIVIFSLDNLKIDSEMDLFKAIKRYVDSQEEHNASLTINKHEPTAVKTSDSSPDFSKDVKGLNDDVLKEDRPENALEKKNIVDQKQTTIESTSIGDVRENNEDTREITIRNAVEKIRFLMMTPKEFVDGPANSTLLTKTEAYAVLMNIISTESAVPMPRGLSTSREKRFGSPFQSFSFQDQQTKGNFFAFKS</sequence>
<dbReference type="Pfam" id="PF00651">
    <property type="entry name" value="BTB"/>
    <property type="match status" value="1"/>
</dbReference>
<dbReference type="PANTHER" id="PTHR45774:SF3">
    <property type="entry name" value="BTB (POZ) DOMAIN-CONTAINING 2B-RELATED"/>
    <property type="match status" value="1"/>
</dbReference>
<gene>
    <name evidence="2" type="ORF">CHILSU_LOCUS1072</name>
</gene>
<dbReference type="InterPro" id="IPR011705">
    <property type="entry name" value="BACK"/>
</dbReference>
<protein>
    <recommendedName>
        <fullName evidence="1">BTB domain-containing protein</fullName>
    </recommendedName>
</protein>
<accession>A0ABN8AQV3</accession>
<dbReference type="PANTHER" id="PTHR45774">
    <property type="entry name" value="BTB/POZ DOMAIN-CONTAINING"/>
    <property type="match status" value="1"/>
</dbReference>
<evidence type="ECO:0000259" key="1">
    <source>
        <dbReference type="PROSITE" id="PS50097"/>
    </source>
</evidence>
<dbReference type="Gene3D" id="1.25.40.420">
    <property type="match status" value="1"/>
</dbReference>
<dbReference type="InterPro" id="IPR011333">
    <property type="entry name" value="SKP1/BTB/POZ_sf"/>
</dbReference>
<dbReference type="Proteomes" id="UP001153292">
    <property type="component" value="Chromosome 10"/>
</dbReference>
<proteinExistence type="predicted"/>
<evidence type="ECO:0000313" key="3">
    <source>
        <dbReference type="Proteomes" id="UP001153292"/>
    </source>
</evidence>
<dbReference type="Pfam" id="PF07707">
    <property type="entry name" value="BACK"/>
    <property type="match status" value="1"/>
</dbReference>